<feature type="transmembrane region" description="Helical" evidence="2">
    <location>
        <begin position="81"/>
        <end position="101"/>
    </location>
</feature>
<dbReference type="AlphaFoldDB" id="A0A7K0CQ65"/>
<reference evidence="3 4" key="1">
    <citation type="submission" date="2019-10" db="EMBL/GenBank/DDBJ databases">
        <title>Streptomyces smaragdinus sp. nov. and Streptomyces fabii sp. nov., isolated from the gut of fungus growing-termite Macrotermes natalensis.</title>
        <authorList>
            <person name="Schwitalla J."/>
            <person name="Benndorf R."/>
            <person name="Martin K."/>
            <person name="De Beer W."/>
            <person name="Kaster A.-K."/>
            <person name="Vollmers J."/>
            <person name="Poulsen M."/>
            <person name="Beemelmanns C."/>
        </authorList>
    </citation>
    <scope>NUCLEOTIDE SEQUENCE [LARGE SCALE GENOMIC DNA]</scope>
    <source>
        <strain evidence="3 4">RB5</strain>
    </source>
</reference>
<protein>
    <submittedName>
        <fullName evidence="3">Uncharacterized protein</fullName>
    </submittedName>
</protein>
<dbReference type="RefSeq" id="WP_153456415.1">
    <property type="nucleotide sequence ID" value="NZ_WEGJ01000036.1"/>
</dbReference>
<dbReference type="SUPFAM" id="SSF81995">
    <property type="entry name" value="beta-sandwich domain of Sec23/24"/>
    <property type="match status" value="1"/>
</dbReference>
<feature type="compositionally biased region" description="Pro residues" evidence="1">
    <location>
        <begin position="1"/>
        <end position="10"/>
    </location>
</feature>
<sequence length="295" mass="30906">MSHNQPPPNPYGQQPGPYGGQPQQPGYGAPQQPQQQPGYGYPAQPQQPAGGPYGQPQYGQQPPGMPPAPAGGGGGGSKKTVTIVAAVVAVALIGGGAWWFLGKDSGSGLSDDGKAYKLTVPKTVLGEYKSMGDGSQSDDSLKPAEAKELGIEKSKSVSAVYSTIDLTDTDNLDAFDKAKTLLYFGAYGTLADPEKSLDAFWAKMKRESADDKTSELVGSPETFTPDGLDGAIMQCQMIKNKKPEEGQPAQSPLCAWADYDTLGAVGPGQGAKSYTLDEAADFGAKLRQEVREEAK</sequence>
<keyword evidence="4" id="KW-1185">Reference proteome</keyword>
<evidence type="ECO:0000256" key="2">
    <source>
        <dbReference type="SAM" id="Phobius"/>
    </source>
</evidence>
<organism evidence="3 4">
    <name type="scientific">Streptomyces smaragdinus</name>
    <dbReference type="NCBI Taxonomy" id="2585196"/>
    <lineage>
        <taxon>Bacteria</taxon>
        <taxon>Bacillati</taxon>
        <taxon>Actinomycetota</taxon>
        <taxon>Actinomycetes</taxon>
        <taxon>Kitasatosporales</taxon>
        <taxon>Streptomycetaceae</taxon>
        <taxon>Streptomyces</taxon>
    </lineage>
</organism>
<evidence type="ECO:0000313" key="3">
    <source>
        <dbReference type="EMBL" id="MQY15599.1"/>
    </source>
</evidence>
<keyword evidence="2" id="KW-0812">Transmembrane</keyword>
<evidence type="ECO:0000256" key="1">
    <source>
        <dbReference type="SAM" id="MobiDB-lite"/>
    </source>
</evidence>
<feature type="region of interest" description="Disordered" evidence="1">
    <location>
        <begin position="1"/>
        <end position="77"/>
    </location>
</feature>
<comment type="caution">
    <text evidence="3">The sequence shown here is derived from an EMBL/GenBank/DDBJ whole genome shotgun (WGS) entry which is preliminary data.</text>
</comment>
<proteinExistence type="predicted"/>
<keyword evidence="2" id="KW-1133">Transmembrane helix</keyword>
<feature type="compositionally biased region" description="Low complexity" evidence="1">
    <location>
        <begin position="11"/>
        <end position="62"/>
    </location>
</feature>
<dbReference type="Proteomes" id="UP000466345">
    <property type="component" value="Unassembled WGS sequence"/>
</dbReference>
<dbReference type="EMBL" id="WEGJ01000036">
    <property type="protein sequence ID" value="MQY15599.1"/>
    <property type="molecule type" value="Genomic_DNA"/>
</dbReference>
<evidence type="ECO:0000313" key="4">
    <source>
        <dbReference type="Proteomes" id="UP000466345"/>
    </source>
</evidence>
<accession>A0A7K0CQ65</accession>
<keyword evidence="2" id="KW-0472">Membrane</keyword>
<name>A0A7K0CQ65_9ACTN</name>
<dbReference type="OrthoDB" id="4350888at2"/>
<gene>
    <name evidence="3" type="ORF">SRB5_57850</name>
</gene>